<feature type="region of interest" description="Disordered" evidence="9">
    <location>
        <begin position="202"/>
        <end position="222"/>
    </location>
</feature>
<feature type="compositionally biased region" description="Acidic residues" evidence="9">
    <location>
        <begin position="386"/>
        <end position="395"/>
    </location>
</feature>
<evidence type="ECO:0000256" key="8">
    <source>
        <dbReference type="RuleBase" id="RU367067"/>
    </source>
</evidence>
<evidence type="ECO:0000313" key="11">
    <source>
        <dbReference type="Proteomes" id="UP000443090"/>
    </source>
</evidence>
<dbReference type="PANTHER" id="PTHR28124">
    <property type="entry name" value="DNA REPLICATION REGULATOR SLD2"/>
    <property type="match status" value="1"/>
</dbReference>
<keyword evidence="4 8" id="KW-0235">DNA replication</keyword>
<evidence type="ECO:0000256" key="5">
    <source>
        <dbReference type="ARBA" id="ARBA00023242"/>
    </source>
</evidence>
<dbReference type="GO" id="GO:1902977">
    <property type="term" value="P:mitotic DNA replication preinitiation complex assembly"/>
    <property type="evidence" value="ECO:0007669"/>
    <property type="project" value="TreeGrafter"/>
</dbReference>
<dbReference type="PANTHER" id="PTHR28124:SF1">
    <property type="entry name" value="DNA REPLICATION REGULATOR SLD2"/>
    <property type="match status" value="1"/>
</dbReference>
<gene>
    <name evidence="10" type="primary">SLD2</name>
    <name evidence="10" type="ORF">LOCC1_G003280</name>
</gene>
<evidence type="ECO:0000256" key="4">
    <source>
        <dbReference type="ARBA" id="ARBA00022705"/>
    </source>
</evidence>
<evidence type="ECO:0000256" key="1">
    <source>
        <dbReference type="ARBA" id="ARBA00004123"/>
    </source>
</evidence>
<evidence type="ECO:0000256" key="2">
    <source>
        <dbReference type="ARBA" id="ARBA00007276"/>
    </source>
</evidence>
<feature type="compositionally biased region" description="Basic and acidic residues" evidence="9">
    <location>
        <begin position="52"/>
        <end position="61"/>
    </location>
</feature>
<evidence type="ECO:0000256" key="9">
    <source>
        <dbReference type="SAM" id="MobiDB-lite"/>
    </source>
</evidence>
<evidence type="ECO:0000256" key="6">
    <source>
        <dbReference type="ARBA" id="ARBA00023306"/>
    </source>
</evidence>
<name>A0A8H8RZ20_9HELO</name>
<dbReference type="InterPro" id="IPR040203">
    <property type="entry name" value="Sld2"/>
</dbReference>
<accession>A0A8H8RZ20</accession>
<feature type="region of interest" description="Disordered" evidence="9">
    <location>
        <begin position="284"/>
        <end position="455"/>
    </location>
</feature>
<feature type="region of interest" description="Disordered" evidence="9">
    <location>
        <begin position="470"/>
        <end position="491"/>
    </location>
</feature>
<evidence type="ECO:0000313" key="10">
    <source>
        <dbReference type="EMBL" id="TVY43990.1"/>
    </source>
</evidence>
<feature type="region of interest" description="Disordered" evidence="9">
    <location>
        <begin position="52"/>
        <end position="109"/>
    </location>
</feature>
<keyword evidence="5 8" id="KW-0539">Nucleus</keyword>
<comment type="similarity">
    <text evidence="2 8">Belongs to the SLD2 family.</text>
</comment>
<reference evidence="10 11" key="1">
    <citation type="submission" date="2018-05" db="EMBL/GenBank/DDBJ databases">
        <title>Genome sequencing and assembly of the regulated plant pathogen Lachnellula willkommii and related sister species for the development of diagnostic species identification markers.</title>
        <authorList>
            <person name="Giroux E."/>
            <person name="Bilodeau G."/>
        </authorList>
    </citation>
    <scope>NUCLEOTIDE SEQUENCE [LARGE SCALE GENOMIC DNA]</scope>
    <source>
        <strain evidence="10 11">CBS 160.35</strain>
    </source>
</reference>
<evidence type="ECO:0000256" key="3">
    <source>
        <dbReference type="ARBA" id="ARBA00018363"/>
    </source>
</evidence>
<evidence type="ECO:0000256" key="7">
    <source>
        <dbReference type="ARBA" id="ARBA00025253"/>
    </source>
</evidence>
<comment type="function">
    <text evidence="7 8">Has a role in the initiation of DNA replication. Required at S-phase checkpoint.</text>
</comment>
<feature type="compositionally biased region" description="Basic and acidic residues" evidence="9">
    <location>
        <begin position="436"/>
        <end position="452"/>
    </location>
</feature>
<dbReference type="FunFam" id="1.10.10.1460:FF:000001">
    <property type="entry name" value="DNA replication regulator Sld2"/>
    <property type="match status" value="1"/>
</dbReference>
<dbReference type="GO" id="GO:0031261">
    <property type="term" value="C:DNA replication preinitiation complex"/>
    <property type="evidence" value="ECO:0007669"/>
    <property type="project" value="TreeGrafter"/>
</dbReference>
<dbReference type="Proteomes" id="UP000443090">
    <property type="component" value="Unassembled WGS sequence"/>
</dbReference>
<sequence length="491" mass="54197">MQDQEREELTEKSNSLKIDLKVWEKNFAGANNGQKASRDDIKKHPDIAAKYKEYNKSRDILSGKLPVPSKESKRQTPQKRKRQGGHAEGTKRRQVIETPSRGVAQPWELDPYDSPSVVRNLFTPSKKTVIGPTPQKDGQVLGLFDLLQEDDTPSKAKADNATLQIPIQATPRKSRTEDVLKLARTPSSTTRSILHPFATPLKNRTLNGQGGHTPSSTSKLHFSTPSFLRRDTHRTALPPINEDADLSSQMIRVPRKPLVRGLSSMLAGLRKMEEEAADEDLDALHEMENEAAENGTSSKPPPKPAAPASEPPKDIVVEDSQPRLPLGGFDDEAMFDSSAEEATGRDGQPLKVYKKKGQKRTTRRVKMKPVRSKPSTSASLQPSAPIDEDSEDELTQDAVPQTQAAEEEAGDFADARNFDSGSQSEYTASEGGTRYKKPDQQKRKLMGRDGKIRKGASKVTALANQNFKRLKLRSSGAKGGPGIGSRFRRRK</sequence>
<keyword evidence="6 8" id="KW-0131">Cell cycle</keyword>
<dbReference type="CDD" id="cd22289">
    <property type="entry name" value="RecQL4_SLD2_NTD"/>
    <property type="match status" value="1"/>
</dbReference>
<dbReference type="EMBL" id="QGMI01000256">
    <property type="protein sequence ID" value="TVY43990.1"/>
    <property type="molecule type" value="Genomic_DNA"/>
</dbReference>
<comment type="caution">
    <text evidence="10">The sequence shown here is derived from an EMBL/GenBank/DDBJ whole genome shotgun (WGS) entry which is preliminary data.</text>
</comment>
<dbReference type="Gene3D" id="1.10.10.1460">
    <property type="match status" value="1"/>
</dbReference>
<dbReference type="AlphaFoldDB" id="A0A8H8RZ20"/>
<dbReference type="GO" id="GO:0000727">
    <property type="term" value="P:double-strand break repair via break-induced replication"/>
    <property type="evidence" value="ECO:0007669"/>
    <property type="project" value="TreeGrafter"/>
</dbReference>
<organism evidence="10 11">
    <name type="scientific">Lachnellula occidentalis</name>
    <dbReference type="NCBI Taxonomy" id="215460"/>
    <lineage>
        <taxon>Eukaryota</taxon>
        <taxon>Fungi</taxon>
        <taxon>Dikarya</taxon>
        <taxon>Ascomycota</taxon>
        <taxon>Pezizomycotina</taxon>
        <taxon>Leotiomycetes</taxon>
        <taxon>Helotiales</taxon>
        <taxon>Lachnaceae</taxon>
        <taxon>Lachnellula</taxon>
    </lineage>
</organism>
<dbReference type="InterPro" id="IPR021110">
    <property type="entry name" value="DNA_rep_checkpnt_protein"/>
</dbReference>
<feature type="compositionally biased region" description="Basic residues" evidence="9">
    <location>
        <begin position="352"/>
        <end position="371"/>
    </location>
</feature>
<dbReference type="Pfam" id="PF11719">
    <property type="entry name" value="Drc1-Sld2"/>
    <property type="match status" value="1"/>
</dbReference>
<dbReference type="GO" id="GO:0003697">
    <property type="term" value="F:single-stranded DNA binding"/>
    <property type="evidence" value="ECO:0007669"/>
    <property type="project" value="TreeGrafter"/>
</dbReference>
<protein>
    <recommendedName>
        <fullName evidence="3 8">DNA replication regulator SLD2</fullName>
    </recommendedName>
</protein>
<feature type="compositionally biased region" description="Polar residues" evidence="9">
    <location>
        <begin position="373"/>
        <end position="382"/>
    </location>
</feature>
<dbReference type="GO" id="GO:0006270">
    <property type="term" value="P:DNA replication initiation"/>
    <property type="evidence" value="ECO:0007669"/>
    <property type="project" value="UniProtKB-UniRule"/>
</dbReference>
<proteinExistence type="inferred from homology"/>
<dbReference type="GO" id="GO:0003688">
    <property type="term" value="F:DNA replication origin binding"/>
    <property type="evidence" value="ECO:0007669"/>
    <property type="project" value="TreeGrafter"/>
</dbReference>
<dbReference type="OrthoDB" id="8775810at2759"/>
<comment type="subcellular location">
    <subcellularLocation>
        <location evidence="1 8">Nucleus</location>
    </subcellularLocation>
</comment>
<keyword evidence="11" id="KW-1185">Reference proteome</keyword>